<dbReference type="PROSITE" id="PS50885">
    <property type="entry name" value="HAMP"/>
    <property type="match status" value="1"/>
</dbReference>
<dbReference type="InterPro" id="IPR003594">
    <property type="entry name" value="HATPase_dom"/>
</dbReference>
<organism evidence="7 8">
    <name type="scientific">Enterococcus sulfureus ATCC 49903</name>
    <dbReference type="NCBI Taxonomy" id="1140003"/>
    <lineage>
        <taxon>Bacteria</taxon>
        <taxon>Bacillati</taxon>
        <taxon>Bacillota</taxon>
        <taxon>Bacilli</taxon>
        <taxon>Lactobacillales</taxon>
        <taxon>Enterococcaceae</taxon>
        <taxon>Enterococcus</taxon>
    </lineage>
</organism>
<dbReference type="eggNOG" id="COG2972">
    <property type="taxonomic scope" value="Bacteria"/>
</dbReference>
<dbReference type="Pfam" id="PF02518">
    <property type="entry name" value="HATPase_c"/>
    <property type="match status" value="1"/>
</dbReference>
<dbReference type="GO" id="GO:0000155">
    <property type="term" value="F:phosphorelay sensor kinase activity"/>
    <property type="evidence" value="ECO:0007669"/>
    <property type="project" value="InterPro"/>
</dbReference>
<dbReference type="Proteomes" id="UP000015961">
    <property type="component" value="Unassembled WGS sequence"/>
</dbReference>
<dbReference type="RefSeq" id="WP_016186541.1">
    <property type="nucleotide sequence ID" value="NZ_ASWO01000006.1"/>
</dbReference>
<sequence>MVQWYKKNELFVQFFLLFLVSILVVALISVLITLKSAEKVYVQAHTKSVTNSIKRVQEDYTKLNDSITNQFLELQKNPYIATYLVDNPLDPVAKYQLLFELTKSLQTSNYLYDKIPTNLLLVNLKGKFFSQNGVYPIDSANELQTRSFFEATLAKPYQIHYQKIDRGYFSYVKNEDGLVVSKAIFDDQDHIVGVALLFVSSSDFSKFYRSIFNEDVDQIVIYDTKKTMITSNQSNQKATKLIDLNSMISDASLTIQNFPIATFGYTLKLVTNNQVVANELFLQPLIYSLLALMISLSAGMAFWLIKKRIQPLYELKDHLQSVAYGDLPAKIPVSGTQEIRSLQMAYNKMLDDLNDSLTEIMAQEEIKREMEMRALQLQIQPHFIYNTLTAIKFQIMKQENDTAVDAIEAFTRLLQYTIGQSAEMIPLAEELAILADYIKILQMRFGTHVHVHVYQDLVSDQLIVPKLLLQPIVENAFIHAFPNERVGQINLLLSETDTQLKIEIIDDGIGMKEKTDPHKRFSGIGLTNIKERLWLAYKERASFSLTSIPNQGTIVLLILPKKRG</sequence>
<evidence type="ECO:0000256" key="5">
    <source>
        <dbReference type="SAM" id="Phobius"/>
    </source>
</evidence>
<keyword evidence="8" id="KW-1185">Reference proteome</keyword>
<dbReference type="InterPro" id="IPR003660">
    <property type="entry name" value="HAMP_dom"/>
</dbReference>
<evidence type="ECO:0000256" key="4">
    <source>
        <dbReference type="ARBA" id="ARBA00022777"/>
    </source>
</evidence>
<evidence type="ECO:0000256" key="3">
    <source>
        <dbReference type="ARBA" id="ARBA00022679"/>
    </source>
</evidence>
<dbReference type="PANTHER" id="PTHR34220">
    <property type="entry name" value="SENSOR HISTIDINE KINASE YPDA"/>
    <property type="match status" value="1"/>
</dbReference>
<dbReference type="OrthoDB" id="9776552at2"/>
<dbReference type="AlphaFoldDB" id="S0P3Q4"/>
<keyword evidence="4" id="KW-0418">Kinase</keyword>
<dbReference type="EMBL" id="ASWO01000006">
    <property type="protein sequence ID" value="EOT83423.1"/>
    <property type="molecule type" value="Genomic_DNA"/>
</dbReference>
<feature type="transmembrane region" description="Helical" evidence="5">
    <location>
        <begin position="285"/>
        <end position="305"/>
    </location>
</feature>
<reference evidence="7 8" key="1">
    <citation type="submission" date="2013-03" db="EMBL/GenBank/DDBJ databases">
        <title>The Genome Sequence of Enterococcus sulfureus ATCC_49903 (PacBio/Illumina hybrid assembly).</title>
        <authorList>
            <consortium name="The Broad Institute Genomics Platform"/>
            <consortium name="The Broad Institute Genome Sequencing Center for Infectious Disease"/>
            <person name="Earl A."/>
            <person name="Russ C."/>
            <person name="Gilmore M."/>
            <person name="Surin D."/>
            <person name="Walker B."/>
            <person name="Young S."/>
            <person name="Zeng Q."/>
            <person name="Gargeya S."/>
            <person name="Fitzgerald M."/>
            <person name="Haas B."/>
            <person name="Abouelleil A."/>
            <person name="Allen A.W."/>
            <person name="Alvarado L."/>
            <person name="Arachchi H.M."/>
            <person name="Berlin A.M."/>
            <person name="Chapman S.B."/>
            <person name="Gainer-Dewar J."/>
            <person name="Goldberg J."/>
            <person name="Griggs A."/>
            <person name="Gujja S."/>
            <person name="Hansen M."/>
            <person name="Howarth C."/>
            <person name="Imamovic A."/>
            <person name="Ireland A."/>
            <person name="Larimer J."/>
            <person name="McCowan C."/>
            <person name="Murphy C."/>
            <person name="Pearson M."/>
            <person name="Poon T.W."/>
            <person name="Priest M."/>
            <person name="Roberts A."/>
            <person name="Saif S."/>
            <person name="Shea T."/>
            <person name="Sisk P."/>
            <person name="Sykes S."/>
            <person name="Wortman J."/>
            <person name="Nusbaum C."/>
            <person name="Birren B."/>
        </authorList>
    </citation>
    <scope>NUCLEOTIDE SEQUENCE [LARGE SCALE GENOMIC DNA]</scope>
    <source>
        <strain evidence="7 8">ATCC 49903</strain>
    </source>
</reference>
<dbReference type="Gene3D" id="3.30.565.10">
    <property type="entry name" value="Histidine kinase-like ATPase, C-terminal domain"/>
    <property type="match status" value="1"/>
</dbReference>
<dbReference type="SUPFAM" id="SSF55874">
    <property type="entry name" value="ATPase domain of HSP90 chaperone/DNA topoisomerase II/histidine kinase"/>
    <property type="match status" value="1"/>
</dbReference>
<gene>
    <name evidence="7" type="ORF">I573_01973</name>
</gene>
<dbReference type="PANTHER" id="PTHR34220:SF7">
    <property type="entry name" value="SENSOR HISTIDINE KINASE YPDA"/>
    <property type="match status" value="1"/>
</dbReference>
<feature type="transmembrane region" description="Helical" evidence="5">
    <location>
        <begin position="12"/>
        <end position="34"/>
    </location>
</feature>
<dbReference type="CDD" id="cd06225">
    <property type="entry name" value="HAMP"/>
    <property type="match status" value="1"/>
</dbReference>
<evidence type="ECO:0000313" key="8">
    <source>
        <dbReference type="Proteomes" id="UP000015961"/>
    </source>
</evidence>
<keyword evidence="5" id="KW-1133">Transmembrane helix</keyword>
<evidence type="ECO:0000256" key="1">
    <source>
        <dbReference type="ARBA" id="ARBA00004370"/>
    </source>
</evidence>
<dbReference type="SUPFAM" id="SSF158472">
    <property type="entry name" value="HAMP domain-like"/>
    <property type="match status" value="1"/>
</dbReference>
<dbReference type="PATRIC" id="fig|1140003.3.peg.2036"/>
<dbReference type="Pfam" id="PF00672">
    <property type="entry name" value="HAMP"/>
    <property type="match status" value="1"/>
</dbReference>
<accession>S0P3Q4</accession>
<dbReference type="InterPro" id="IPR050640">
    <property type="entry name" value="Bact_2-comp_sensor_kinase"/>
</dbReference>
<keyword evidence="3" id="KW-0808">Transferase</keyword>
<evidence type="ECO:0000256" key="2">
    <source>
        <dbReference type="ARBA" id="ARBA00022553"/>
    </source>
</evidence>
<name>S0P3Q4_9ENTE</name>
<protein>
    <recommendedName>
        <fullName evidence="6">HAMP domain-containing protein</fullName>
    </recommendedName>
</protein>
<dbReference type="InterPro" id="IPR010559">
    <property type="entry name" value="Sig_transdc_His_kin_internal"/>
</dbReference>
<dbReference type="GO" id="GO:0016020">
    <property type="term" value="C:membrane"/>
    <property type="evidence" value="ECO:0007669"/>
    <property type="project" value="UniProtKB-SubCell"/>
</dbReference>
<keyword evidence="5" id="KW-0472">Membrane</keyword>
<dbReference type="SMART" id="SM00304">
    <property type="entry name" value="HAMP"/>
    <property type="match status" value="1"/>
</dbReference>
<keyword evidence="2" id="KW-0597">Phosphoprotein</keyword>
<dbReference type="STRING" id="1140003.OMY_02111"/>
<proteinExistence type="predicted"/>
<dbReference type="Gene3D" id="6.10.340.10">
    <property type="match status" value="1"/>
</dbReference>
<comment type="subcellular location">
    <subcellularLocation>
        <location evidence="1">Membrane</location>
    </subcellularLocation>
</comment>
<comment type="caution">
    <text evidence="7">The sequence shown here is derived from an EMBL/GenBank/DDBJ whole genome shotgun (WGS) entry which is preliminary data.</text>
</comment>
<keyword evidence="5" id="KW-0812">Transmembrane</keyword>
<evidence type="ECO:0000313" key="7">
    <source>
        <dbReference type="EMBL" id="EOT83423.1"/>
    </source>
</evidence>
<evidence type="ECO:0000259" key="6">
    <source>
        <dbReference type="PROSITE" id="PS50885"/>
    </source>
</evidence>
<feature type="domain" description="HAMP" evidence="6">
    <location>
        <begin position="306"/>
        <end position="358"/>
    </location>
</feature>
<dbReference type="Pfam" id="PF06580">
    <property type="entry name" value="His_kinase"/>
    <property type="match status" value="1"/>
</dbReference>
<dbReference type="InterPro" id="IPR036890">
    <property type="entry name" value="HATPase_C_sf"/>
</dbReference>